<comment type="caution">
    <text evidence="2">The sequence shown here is derived from an EMBL/GenBank/DDBJ whole genome shotgun (WGS) entry which is preliminary data.</text>
</comment>
<reference evidence="2" key="1">
    <citation type="submission" date="2019-08" db="EMBL/GenBank/DDBJ databases">
        <authorList>
            <person name="Kucharzyk K."/>
            <person name="Murdoch R.W."/>
            <person name="Higgins S."/>
            <person name="Loffler F."/>
        </authorList>
    </citation>
    <scope>NUCLEOTIDE SEQUENCE</scope>
</reference>
<dbReference type="EMBL" id="VSSQ01028199">
    <property type="protein sequence ID" value="MPM77816.1"/>
    <property type="molecule type" value="Genomic_DNA"/>
</dbReference>
<gene>
    <name evidence="2" type="ORF">SDC9_124824</name>
</gene>
<dbReference type="Gene3D" id="3.40.920.10">
    <property type="entry name" value="Pyruvate-ferredoxin oxidoreductase, PFOR, domain III"/>
    <property type="match status" value="1"/>
</dbReference>
<protein>
    <recommendedName>
        <fullName evidence="3">Pyruvate/ketoisovalerate oxidoreductase catalytic domain-containing protein</fullName>
    </recommendedName>
</protein>
<accession>A0A645CLG3</accession>
<sequence>MKKSGTLLLNAAETPAIDELVSGERDKRREEWVTLVLRRGAAVLRVDASVEAERVTGSAVNANFFLLGVLCRAEKRFPVLPESLLGELKGGALAAFEAGLAYAR</sequence>
<evidence type="ECO:0000256" key="1">
    <source>
        <dbReference type="ARBA" id="ARBA00023002"/>
    </source>
</evidence>
<evidence type="ECO:0008006" key="3">
    <source>
        <dbReference type="Google" id="ProtNLM"/>
    </source>
</evidence>
<dbReference type="GO" id="GO:0016491">
    <property type="term" value="F:oxidoreductase activity"/>
    <property type="evidence" value="ECO:0007669"/>
    <property type="project" value="UniProtKB-KW"/>
</dbReference>
<proteinExistence type="predicted"/>
<evidence type="ECO:0000313" key="2">
    <source>
        <dbReference type="EMBL" id="MPM77816.1"/>
    </source>
</evidence>
<keyword evidence="1" id="KW-0560">Oxidoreductase</keyword>
<organism evidence="2">
    <name type="scientific">bioreactor metagenome</name>
    <dbReference type="NCBI Taxonomy" id="1076179"/>
    <lineage>
        <taxon>unclassified sequences</taxon>
        <taxon>metagenomes</taxon>
        <taxon>ecological metagenomes</taxon>
    </lineage>
</organism>
<dbReference type="AlphaFoldDB" id="A0A645CLG3"/>
<name>A0A645CLG3_9ZZZZ</name>
<dbReference type="InterPro" id="IPR002869">
    <property type="entry name" value="Pyrv_flavodox_OxRed_cen"/>
</dbReference>